<keyword evidence="4 11" id="KW-1133">Transmembrane helix</keyword>
<dbReference type="InterPro" id="IPR000276">
    <property type="entry name" value="GPCR_Rhodpsn"/>
</dbReference>
<name>A0A8S1C8F4_9INSE</name>
<feature type="transmembrane region" description="Helical" evidence="11">
    <location>
        <begin position="106"/>
        <end position="131"/>
    </location>
</feature>
<evidence type="ECO:0000259" key="12">
    <source>
        <dbReference type="PROSITE" id="PS50262"/>
    </source>
</evidence>
<accession>A0A8S1C8F4</accession>
<gene>
    <name evidence="13" type="ORF">CLODIP_2_CD14511</name>
</gene>
<proteinExistence type="inferred from homology"/>
<evidence type="ECO:0000256" key="8">
    <source>
        <dbReference type="ARBA" id="ARBA00023224"/>
    </source>
</evidence>
<dbReference type="PRINTS" id="PR01012">
    <property type="entry name" value="NRPEPTIDEYR"/>
</dbReference>
<dbReference type="InterPro" id="IPR017452">
    <property type="entry name" value="GPCR_Rhodpsn_7TM"/>
</dbReference>
<dbReference type="FunFam" id="1.20.1070.10:FF:000317">
    <property type="entry name" value="Neuropeptide FF receptor"/>
    <property type="match status" value="1"/>
</dbReference>
<feature type="transmembrane region" description="Helical" evidence="11">
    <location>
        <begin position="270"/>
        <end position="295"/>
    </location>
</feature>
<dbReference type="SMART" id="SM01381">
    <property type="entry name" value="7TM_GPCR_Srsx"/>
    <property type="match status" value="1"/>
</dbReference>
<feature type="transmembrane region" description="Helical" evidence="11">
    <location>
        <begin position="223"/>
        <end position="243"/>
    </location>
</feature>
<feature type="transmembrane region" description="Helical" evidence="11">
    <location>
        <begin position="369"/>
        <end position="388"/>
    </location>
</feature>
<feature type="transmembrane region" description="Helical" evidence="11">
    <location>
        <begin position="324"/>
        <end position="349"/>
    </location>
</feature>
<comment type="subcellular location">
    <subcellularLocation>
        <location evidence="1">Membrane</location>
        <topology evidence="1">Multi-pass membrane protein</topology>
    </subcellularLocation>
</comment>
<feature type="domain" description="G-protein coupled receptors family 1 profile" evidence="12">
    <location>
        <begin position="123"/>
        <end position="385"/>
    </location>
</feature>
<dbReference type="PANTHER" id="PTHR45695:SF15">
    <property type="entry name" value="OPSIN RH2"/>
    <property type="match status" value="1"/>
</dbReference>
<dbReference type="GO" id="GO:0004983">
    <property type="term" value="F:neuropeptide Y receptor activity"/>
    <property type="evidence" value="ECO:0007669"/>
    <property type="project" value="InterPro"/>
</dbReference>
<dbReference type="OrthoDB" id="5975505at2759"/>
<evidence type="ECO:0000256" key="2">
    <source>
        <dbReference type="ARBA" id="ARBA00010663"/>
    </source>
</evidence>
<comment type="caution">
    <text evidence="13">The sequence shown here is derived from an EMBL/GenBank/DDBJ whole genome shotgun (WGS) entry which is preliminary data.</text>
</comment>
<evidence type="ECO:0000256" key="1">
    <source>
        <dbReference type="ARBA" id="ARBA00004141"/>
    </source>
</evidence>
<protein>
    <recommendedName>
        <fullName evidence="12">G-protein coupled receptors family 1 profile domain-containing protein</fullName>
    </recommendedName>
</protein>
<evidence type="ECO:0000256" key="11">
    <source>
        <dbReference type="SAM" id="Phobius"/>
    </source>
</evidence>
<evidence type="ECO:0000313" key="13">
    <source>
        <dbReference type="EMBL" id="CAB3364244.1"/>
    </source>
</evidence>
<dbReference type="Proteomes" id="UP000494165">
    <property type="component" value="Unassembled WGS sequence"/>
</dbReference>
<dbReference type="PANTHER" id="PTHR45695">
    <property type="entry name" value="LEUCOKININ RECEPTOR-RELATED"/>
    <property type="match status" value="1"/>
</dbReference>
<keyword evidence="6 11" id="KW-0472">Membrane</keyword>
<keyword evidence="7 9" id="KW-0675">Receptor</keyword>
<evidence type="ECO:0000256" key="10">
    <source>
        <dbReference type="SAM" id="MobiDB-lite"/>
    </source>
</evidence>
<keyword evidence="8 9" id="KW-0807">Transducer</keyword>
<evidence type="ECO:0000256" key="5">
    <source>
        <dbReference type="ARBA" id="ARBA00023040"/>
    </source>
</evidence>
<feature type="transmembrane region" description="Helical" evidence="11">
    <location>
        <begin position="143"/>
        <end position="164"/>
    </location>
</feature>
<evidence type="ECO:0000313" key="14">
    <source>
        <dbReference type="Proteomes" id="UP000494165"/>
    </source>
</evidence>
<dbReference type="Gene3D" id="1.20.1070.10">
    <property type="entry name" value="Rhodopsin 7-helix transmembrane proteins"/>
    <property type="match status" value="1"/>
</dbReference>
<feature type="region of interest" description="Disordered" evidence="10">
    <location>
        <begin position="469"/>
        <end position="501"/>
    </location>
</feature>
<evidence type="ECO:0000256" key="4">
    <source>
        <dbReference type="ARBA" id="ARBA00022989"/>
    </source>
</evidence>
<organism evidence="13 14">
    <name type="scientific">Cloeon dipterum</name>
    <dbReference type="NCBI Taxonomy" id="197152"/>
    <lineage>
        <taxon>Eukaryota</taxon>
        <taxon>Metazoa</taxon>
        <taxon>Ecdysozoa</taxon>
        <taxon>Arthropoda</taxon>
        <taxon>Hexapoda</taxon>
        <taxon>Insecta</taxon>
        <taxon>Pterygota</taxon>
        <taxon>Palaeoptera</taxon>
        <taxon>Ephemeroptera</taxon>
        <taxon>Pisciforma</taxon>
        <taxon>Baetidae</taxon>
        <taxon>Cloeon</taxon>
    </lineage>
</organism>
<dbReference type="AlphaFoldDB" id="A0A8S1C8F4"/>
<evidence type="ECO:0000256" key="9">
    <source>
        <dbReference type="RuleBase" id="RU000688"/>
    </source>
</evidence>
<keyword evidence="3 9" id="KW-0812">Transmembrane</keyword>
<dbReference type="InterPro" id="IPR000611">
    <property type="entry name" value="NPY_rcpt"/>
</dbReference>
<feature type="transmembrane region" description="Helical" evidence="11">
    <location>
        <begin position="184"/>
        <end position="202"/>
    </location>
</feature>
<evidence type="ECO:0000256" key="3">
    <source>
        <dbReference type="ARBA" id="ARBA00022692"/>
    </source>
</evidence>
<dbReference type="PROSITE" id="PS50262">
    <property type="entry name" value="G_PROTEIN_RECEP_F1_2"/>
    <property type="match status" value="1"/>
</dbReference>
<reference evidence="13 14" key="1">
    <citation type="submission" date="2020-04" db="EMBL/GenBank/DDBJ databases">
        <authorList>
            <person name="Alioto T."/>
            <person name="Alioto T."/>
            <person name="Gomez Garrido J."/>
        </authorList>
    </citation>
    <scope>NUCLEOTIDE SEQUENCE [LARGE SCALE GENOMIC DNA]</scope>
</reference>
<keyword evidence="5 9" id="KW-0297">G-protein coupled receptor</keyword>
<dbReference type="CDD" id="cd14993">
    <property type="entry name" value="7tmA_CCKR-like"/>
    <property type="match status" value="1"/>
</dbReference>
<dbReference type="PRINTS" id="PR00237">
    <property type="entry name" value="GPCRRHODOPSN"/>
</dbReference>
<dbReference type="Pfam" id="PF00001">
    <property type="entry name" value="7tm_1"/>
    <property type="match status" value="1"/>
</dbReference>
<evidence type="ECO:0000256" key="7">
    <source>
        <dbReference type="ARBA" id="ARBA00023170"/>
    </source>
</evidence>
<keyword evidence="14" id="KW-1185">Reference proteome</keyword>
<dbReference type="GO" id="GO:0005886">
    <property type="term" value="C:plasma membrane"/>
    <property type="evidence" value="ECO:0007669"/>
    <property type="project" value="TreeGrafter"/>
</dbReference>
<dbReference type="EMBL" id="CADEPI010000015">
    <property type="protein sequence ID" value="CAB3364244.1"/>
    <property type="molecule type" value="Genomic_DNA"/>
</dbReference>
<evidence type="ECO:0000256" key="6">
    <source>
        <dbReference type="ARBA" id="ARBA00023136"/>
    </source>
</evidence>
<sequence>MRVRMPNERASERAAHNNIAAGGRAGTHPFWALVRPWCAQTGERTLLLCLEPPSQSAARQARKRRMAADAATLTLQQLQPRNASPNSTNDTEAWNELFYRHSPGMTALYCVAYLAVFAVGLVGNCFVVAVVMRSPRMRTVTNYFIVNLALADILVIVFCLPATLMSNIFVPWVLGWWMCKTVPYIQGVSVAASVYSLIAVSLDRFLAIWYPLKCQITKRRARLMIMVIWLVALTTTIPWALFFDLVTVFKEQPDVQICLEVWPPGLDGDLYFLLANLLLCYVVPTILISICYILIWIRVSRRSIPTDTKDGQVERMQQRSKFKVVKMLVAVVVLFVLSWLPLYVIFARIKLGGDITGWEEDVLPIATPIAQWLGASNSCINPVLYAFFNKKYRRGFVAIIQSRSCCGNLRYDSTFTASYNSNSTRKTLCQSSTRQGQMQDSLRKDFRHSSIQRTKDPFSFNQTTLRKDFISRSPPKRQDSATSSLIPRTPPVRQDSASSTTSSVAYICNHSGV</sequence>
<comment type="similarity">
    <text evidence="2 9">Belongs to the G-protein coupled receptor 1 family.</text>
</comment>
<dbReference type="SUPFAM" id="SSF81321">
    <property type="entry name" value="Family A G protein-coupled receptor-like"/>
    <property type="match status" value="1"/>
</dbReference>
<dbReference type="PROSITE" id="PS00237">
    <property type="entry name" value="G_PROTEIN_RECEP_F1_1"/>
    <property type="match status" value="1"/>
</dbReference>